<name>A0A1U9JYN5_9BURK</name>
<accession>A0A1U9JYN5</accession>
<sequence>MAASTSSVSMRLRQLVCLIYFVGGWVGLYYLLPQLGLFTTNWLALTLFGLLVFQNLVAIGGSVKFWKNDPKGAEWLYWLSWTSVPVFSSALISYHSIIGLGIVPLIRLEPDNYGADILFRWGYAGVFKWFPTLDLYQLGFNLVPLVFIAILRQYLPRAAD</sequence>
<dbReference type="Proteomes" id="UP000189369">
    <property type="component" value="Chromosome"/>
</dbReference>
<keyword evidence="1" id="KW-1133">Transmembrane helix</keyword>
<evidence type="ECO:0000313" key="2">
    <source>
        <dbReference type="EMBL" id="AQS50905.1"/>
    </source>
</evidence>
<feature type="transmembrane region" description="Helical" evidence="1">
    <location>
        <begin position="42"/>
        <end position="63"/>
    </location>
</feature>
<dbReference type="AlphaFoldDB" id="A0A1U9JYN5"/>
<dbReference type="KEGG" id="phn:PAEH1_03735"/>
<proteinExistence type="predicted"/>
<gene>
    <name evidence="2" type="ORF">PAEH1_03735</name>
</gene>
<reference evidence="2 3" key="1">
    <citation type="submission" date="2017-01" db="EMBL/GenBank/DDBJ databases">
        <title>Complete Genome Sequence of Paenalcaligenes hominis, Isolated from a paraplegic Patient with neurogenic bladder.</title>
        <authorList>
            <person name="Mukhopadhyay R."/>
            <person name="Joaquin J."/>
            <person name="Hogue R."/>
            <person name="Kilaru A."/>
            <person name="Jospin G."/>
            <person name="Mars K."/>
            <person name="Eisen J.A."/>
            <person name="Chaturvedi V."/>
        </authorList>
    </citation>
    <scope>NUCLEOTIDE SEQUENCE [LARGE SCALE GENOMIC DNA]</scope>
    <source>
        <strain evidence="2 3">15S00501</strain>
    </source>
</reference>
<dbReference type="EMBL" id="CP019697">
    <property type="protein sequence ID" value="AQS50905.1"/>
    <property type="molecule type" value="Genomic_DNA"/>
</dbReference>
<keyword evidence="1" id="KW-0812">Transmembrane</keyword>
<protein>
    <submittedName>
        <fullName evidence="2">Uncharacterized protein</fullName>
    </submittedName>
</protein>
<organism evidence="2 3">
    <name type="scientific">Paenalcaligenes hominis</name>
    <dbReference type="NCBI Taxonomy" id="643674"/>
    <lineage>
        <taxon>Bacteria</taxon>
        <taxon>Pseudomonadati</taxon>
        <taxon>Pseudomonadota</taxon>
        <taxon>Betaproteobacteria</taxon>
        <taxon>Burkholderiales</taxon>
        <taxon>Alcaligenaceae</taxon>
        <taxon>Paenalcaligenes</taxon>
    </lineage>
</organism>
<evidence type="ECO:0000256" key="1">
    <source>
        <dbReference type="SAM" id="Phobius"/>
    </source>
</evidence>
<dbReference type="OrthoDB" id="9843500at2"/>
<feature type="transmembrane region" description="Helical" evidence="1">
    <location>
        <begin position="12"/>
        <end position="30"/>
    </location>
</feature>
<feature type="transmembrane region" description="Helical" evidence="1">
    <location>
        <begin position="75"/>
        <end position="103"/>
    </location>
</feature>
<evidence type="ECO:0000313" key="3">
    <source>
        <dbReference type="Proteomes" id="UP000189369"/>
    </source>
</evidence>
<keyword evidence="1" id="KW-0472">Membrane</keyword>
<feature type="transmembrane region" description="Helical" evidence="1">
    <location>
        <begin position="135"/>
        <end position="155"/>
    </location>
</feature>